<dbReference type="Proteomes" id="UP001153269">
    <property type="component" value="Unassembled WGS sequence"/>
</dbReference>
<dbReference type="EMBL" id="CADEAL010004491">
    <property type="protein sequence ID" value="CAB1460723.1"/>
    <property type="molecule type" value="Genomic_DNA"/>
</dbReference>
<evidence type="ECO:0000313" key="1">
    <source>
        <dbReference type="EMBL" id="CAB1460723.1"/>
    </source>
</evidence>
<name>A0A9N7Z9Y7_PLEPL</name>
<dbReference type="AlphaFoldDB" id="A0A9N7Z9Y7"/>
<evidence type="ECO:0000313" key="2">
    <source>
        <dbReference type="Proteomes" id="UP001153269"/>
    </source>
</evidence>
<comment type="caution">
    <text evidence="1">The sequence shown here is derived from an EMBL/GenBank/DDBJ whole genome shotgun (WGS) entry which is preliminary data.</text>
</comment>
<proteinExistence type="predicted"/>
<protein>
    <submittedName>
        <fullName evidence="1">Uncharacterized protein</fullName>
    </submittedName>
</protein>
<reference evidence="1" key="1">
    <citation type="submission" date="2020-03" db="EMBL/GenBank/DDBJ databases">
        <authorList>
            <person name="Weist P."/>
        </authorList>
    </citation>
    <scope>NUCLEOTIDE SEQUENCE</scope>
</reference>
<gene>
    <name evidence="1" type="ORF">PLEPLA_LOCUS48595</name>
</gene>
<organism evidence="1 2">
    <name type="scientific">Pleuronectes platessa</name>
    <name type="common">European plaice</name>
    <dbReference type="NCBI Taxonomy" id="8262"/>
    <lineage>
        <taxon>Eukaryota</taxon>
        <taxon>Metazoa</taxon>
        <taxon>Chordata</taxon>
        <taxon>Craniata</taxon>
        <taxon>Vertebrata</taxon>
        <taxon>Euteleostomi</taxon>
        <taxon>Actinopterygii</taxon>
        <taxon>Neopterygii</taxon>
        <taxon>Teleostei</taxon>
        <taxon>Neoteleostei</taxon>
        <taxon>Acanthomorphata</taxon>
        <taxon>Carangaria</taxon>
        <taxon>Pleuronectiformes</taxon>
        <taxon>Pleuronectoidei</taxon>
        <taxon>Pleuronectidae</taxon>
        <taxon>Pleuronectes</taxon>
    </lineage>
</organism>
<accession>A0A9N7Z9Y7</accession>
<sequence length="123" mass="13884">MVQVLEVTGVDPPRARGHLSGCHCFDPQMLNVHLIVLGPITDGAPRQRRGVFAQQSDGILLKRHKYSVQRKEFINATTLPCNISRFPHSKHWASSDAFQAARPFRQDKGWEKLWDSGPSALIR</sequence>
<keyword evidence="2" id="KW-1185">Reference proteome</keyword>